<sequence>MDIPFSIYLDVEQINAVSETDKLTISTYPVNITLDHTIGDIKQSIWKNSQDYSLRPIFLTIQYNERVVKDHERLCDVLQMPEAPDAPILHAFRLIIDYRLFNSPSIPRRDPVEELFDIIIDFEELEGRDHDFKIRETLDCTIGVLKDYIVEEKAKRGSTFNKESFKLISKSNNLVCSDNESRLGRVLQLDVTPLKPMLFKVQANNISNGAVSGRSRRFHIKIDSVISALGEGNNLFEVNFRTTMHEFKQQIIERMDYQSVRRTFFDQVKLYYAAQLIGNTTEINESPLYDVLLLNDEVLSHSNGIIAMNLEVTDSLSGNGGVLSRDFWQDLRSHNRFEFSPNGTNYLRNFAENDNNSRNISPIEPTRIILEGGVEWNLTGETFEVIQQNVRDQNVHNQPRRRVLVNQTNLASVDYEFALQVPGENIERKVILNTSQCIIVDNGSHQPYVLLNPAGAAMLNSVFRSTNNETLIQKVNVLMHDDHQNTLGNGNPDPQVNNIANENDNNRIPLADNQGGTIINIAIDLMRNNLRRWVSTIMRTLFLIYILGINALFMAFWKELLAYGIVFGTFYISVFAGNDIANWIEEKFHLNASDNRRRRIDEILLLKLTRVLHFTDTVTTNIFSILRNELIRTAIDRTRPYEYVFHNEFGQESLWHDIVETFSNLWKDSLLMLLLSFPSFSSKIYEELEKWRSSEIDDLALKVRILRELTVDAIDNRAQGSNNPKFTEDFIHQYTGYVYNDLIQDSSESYTSTEDRYQSLLEYYIKLHYLHTDIDRLLANHGPDPATAVDPTHLQTDE</sequence>
<dbReference type="InParanoid" id="Q6BJ06"/>
<proteinExistence type="predicted"/>
<name>Q6BJ06_DEBHA</name>
<keyword evidence="2" id="KW-1185">Reference proteome</keyword>
<dbReference type="GeneID" id="2904694"/>
<evidence type="ECO:0000313" key="2">
    <source>
        <dbReference type="Proteomes" id="UP000000599"/>
    </source>
</evidence>
<dbReference type="OMA" id="NDIANWI"/>
<dbReference type="Proteomes" id="UP000000599">
    <property type="component" value="Chromosome G"/>
</dbReference>
<accession>Q6BJ06</accession>
<dbReference type="OrthoDB" id="4018787at2759"/>
<gene>
    <name evidence="1" type="ordered locus">DEHA2G06160g</name>
</gene>
<dbReference type="VEuPathDB" id="FungiDB:DEHA2G06160g"/>
<organism evidence="1 2">
    <name type="scientific">Debaryomyces hansenii (strain ATCC 36239 / CBS 767 / BCRC 21394 / JCM 1990 / NBRC 0083 / IGC 2968)</name>
    <name type="common">Yeast</name>
    <name type="synonym">Torulaspora hansenii</name>
    <dbReference type="NCBI Taxonomy" id="284592"/>
    <lineage>
        <taxon>Eukaryota</taxon>
        <taxon>Fungi</taxon>
        <taxon>Dikarya</taxon>
        <taxon>Ascomycota</taxon>
        <taxon>Saccharomycotina</taxon>
        <taxon>Pichiomycetes</taxon>
        <taxon>Debaryomycetaceae</taxon>
        <taxon>Debaryomyces</taxon>
    </lineage>
</organism>
<reference evidence="1 2" key="1">
    <citation type="journal article" date="2004" name="Nature">
        <title>Genome evolution in yeasts.</title>
        <authorList>
            <consortium name="Genolevures"/>
            <person name="Dujon B."/>
            <person name="Sherman D."/>
            <person name="Fischer G."/>
            <person name="Durrens P."/>
            <person name="Casaregola S."/>
            <person name="Lafontaine I."/>
            <person name="de Montigny J."/>
            <person name="Marck C."/>
            <person name="Neuveglise C."/>
            <person name="Talla E."/>
            <person name="Goffard N."/>
            <person name="Frangeul L."/>
            <person name="Aigle M."/>
            <person name="Anthouard V."/>
            <person name="Babour A."/>
            <person name="Barbe V."/>
            <person name="Barnay S."/>
            <person name="Blanchin S."/>
            <person name="Beckerich J.M."/>
            <person name="Beyne E."/>
            <person name="Bleykasten C."/>
            <person name="Boisrame A."/>
            <person name="Boyer J."/>
            <person name="Cattolico L."/>
            <person name="Confanioleri F."/>
            <person name="de Daruvar A."/>
            <person name="Despons L."/>
            <person name="Fabre E."/>
            <person name="Fairhead C."/>
            <person name="Ferry-Dumazet H."/>
            <person name="Groppi A."/>
            <person name="Hantraye F."/>
            <person name="Hennequin C."/>
            <person name="Jauniaux N."/>
            <person name="Joyet P."/>
            <person name="Kachouri R."/>
            <person name="Kerrest A."/>
            <person name="Koszul R."/>
            <person name="Lemaire M."/>
            <person name="Lesur I."/>
            <person name="Ma L."/>
            <person name="Muller H."/>
            <person name="Nicaud J.M."/>
            <person name="Nikolski M."/>
            <person name="Oztas S."/>
            <person name="Ozier-Kalogeropoulos O."/>
            <person name="Pellenz S."/>
            <person name="Potier S."/>
            <person name="Richard G.F."/>
            <person name="Straub M.L."/>
            <person name="Suleau A."/>
            <person name="Swennene D."/>
            <person name="Tekaia F."/>
            <person name="Wesolowski-Louvel M."/>
            <person name="Westhof E."/>
            <person name="Wirth B."/>
            <person name="Zeniou-Meyer M."/>
            <person name="Zivanovic I."/>
            <person name="Bolotin-Fukuhara M."/>
            <person name="Thierry A."/>
            <person name="Bouchier C."/>
            <person name="Caudron B."/>
            <person name="Scarpelli C."/>
            <person name="Gaillardin C."/>
            <person name="Weissenbach J."/>
            <person name="Wincker P."/>
            <person name="Souciet J.L."/>
        </authorList>
    </citation>
    <scope>NUCLEOTIDE SEQUENCE [LARGE SCALE GENOMIC DNA]</scope>
    <source>
        <strain evidence="2">ATCC 36239 / CBS 767 / BCRC 21394 / JCM 1990 / NBRC 0083 / IGC 2968</strain>
    </source>
</reference>
<dbReference type="eggNOG" id="ENOG502RR0D">
    <property type="taxonomic scope" value="Eukaryota"/>
</dbReference>
<dbReference type="HOGENOM" id="CLU_352334_0_0_1"/>
<protein>
    <submittedName>
        <fullName evidence="1">DEHA2G06160p</fullName>
    </submittedName>
</protein>
<evidence type="ECO:0000313" key="1">
    <source>
        <dbReference type="EMBL" id="CAG90276.2"/>
    </source>
</evidence>
<dbReference type="EMBL" id="CR382139">
    <property type="protein sequence ID" value="CAG90276.2"/>
    <property type="molecule type" value="Genomic_DNA"/>
</dbReference>
<dbReference type="KEGG" id="dha:DEHA2G06160g"/>
<dbReference type="RefSeq" id="XP_461815.2">
    <property type="nucleotide sequence ID" value="XM_461815.1"/>
</dbReference>
<dbReference type="AlphaFoldDB" id="Q6BJ06"/>